<feature type="transmembrane region" description="Helical" evidence="1">
    <location>
        <begin position="31"/>
        <end position="55"/>
    </location>
</feature>
<dbReference type="WBParaSite" id="SPAL_0000712366.1">
    <property type="protein sequence ID" value="SPAL_0000712366.1"/>
    <property type="gene ID" value="SPAL_0000712366"/>
</dbReference>
<accession>A0A0N5BMI7</accession>
<proteinExistence type="predicted"/>
<evidence type="ECO:0000313" key="2">
    <source>
        <dbReference type="Proteomes" id="UP000046392"/>
    </source>
</evidence>
<dbReference type="Proteomes" id="UP000046392">
    <property type="component" value="Unplaced"/>
</dbReference>
<keyword evidence="2" id="KW-1185">Reference proteome</keyword>
<organism evidence="2 3">
    <name type="scientific">Strongyloides papillosus</name>
    <name type="common">Intestinal threadworm</name>
    <dbReference type="NCBI Taxonomy" id="174720"/>
    <lineage>
        <taxon>Eukaryota</taxon>
        <taxon>Metazoa</taxon>
        <taxon>Ecdysozoa</taxon>
        <taxon>Nematoda</taxon>
        <taxon>Chromadorea</taxon>
        <taxon>Rhabditida</taxon>
        <taxon>Tylenchina</taxon>
        <taxon>Panagrolaimomorpha</taxon>
        <taxon>Strongyloidoidea</taxon>
        <taxon>Strongyloididae</taxon>
        <taxon>Strongyloides</taxon>
    </lineage>
</organism>
<name>A0A0N5BMI7_STREA</name>
<sequence>MGIECVAADGFEDQAKICETECQESFDRYDLAWNLLIAIISLFLKCIWSCLVPVITDYLWPNIPPTETPSETPPTEIMSTIT</sequence>
<protein>
    <submittedName>
        <fullName evidence="3">Transmembrane protein</fullName>
    </submittedName>
</protein>
<evidence type="ECO:0000256" key="1">
    <source>
        <dbReference type="SAM" id="Phobius"/>
    </source>
</evidence>
<dbReference type="AlphaFoldDB" id="A0A0N5BMI7"/>
<keyword evidence="1" id="KW-1133">Transmembrane helix</keyword>
<evidence type="ECO:0000313" key="3">
    <source>
        <dbReference type="WBParaSite" id="SPAL_0000712366.1"/>
    </source>
</evidence>
<reference evidence="3" key="1">
    <citation type="submission" date="2017-02" db="UniProtKB">
        <authorList>
            <consortium name="WormBaseParasite"/>
        </authorList>
    </citation>
    <scope>IDENTIFICATION</scope>
</reference>
<keyword evidence="1" id="KW-0812">Transmembrane</keyword>
<keyword evidence="1" id="KW-0472">Membrane</keyword>